<evidence type="ECO:0000313" key="9">
    <source>
        <dbReference type="Proteomes" id="UP000241769"/>
    </source>
</evidence>
<organism evidence="8 9">
    <name type="scientific">Planoprotostelium fungivorum</name>
    <dbReference type="NCBI Taxonomy" id="1890364"/>
    <lineage>
        <taxon>Eukaryota</taxon>
        <taxon>Amoebozoa</taxon>
        <taxon>Evosea</taxon>
        <taxon>Variosea</taxon>
        <taxon>Cavosteliida</taxon>
        <taxon>Cavosteliaceae</taxon>
        <taxon>Planoprotostelium</taxon>
    </lineage>
</organism>
<feature type="region of interest" description="Disordered" evidence="6">
    <location>
        <begin position="144"/>
        <end position="166"/>
    </location>
</feature>
<proteinExistence type="inferred from homology"/>
<dbReference type="GO" id="GO:0046872">
    <property type="term" value="F:metal ion binding"/>
    <property type="evidence" value="ECO:0007669"/>
    <property type="project" value="UniProtKB-KW"/>
</dbReference>
<keyword evidence="4" id="KW-0539">Nucleus</keyword>
<dbReference type="InterPro" id="IPR009057">
    <property type="entry name" value="Homeodomain-like_sf"/>
</dbReference>
<keyword evidence="9" id="KW-1185">Reference proteome</keyword>
<keyword evidence="4" id="KW-0371">Homeobox</keyword>
<dbReference type="Proteomes" id="UP000241769">
    <property type="component" value="Unassembled WGS sequence"/>
</dbReference>
<dbReference type="InterPro" id="IPR001356">
    <property type="entry name" value="HD"/>
</dbReference>
<gene>
    <name evidence="8" type="ORF">PROFUN_05737</name>
</gene>
<dbReference type="PANTHER" id="PTHR13832">
    <property type="entry name" value="PROTEIN PHOSPHATASE 2C"/>
    <property type="match status" value="1"/>
</dbReference>
<dbReference type="InterPro" id="IPR001932">
    <property type="entry name" value="PPM-type_phosphatase-like_dom"/>
</dbReference>
<dbReference type="GO" id="GO:0003677">
    <property type="term" value="F:DNA binding"/>
    <property type="evidence" value="ECO:0007669"/>
    <property type="project" value="UniProtKB-KW"/>
</dbReference>
<accession>A0A2P6NQJ2</accession>
<keyword evidence="3 5" id="KW-0904">Protein phosphatase</keyword>
<evidence type="ECO:0000313" key="8">
    <source>
        <dbReference type="EMBL" id="PRP86221.1"/>
    </source>
</evidence>
<dbReference type="OrthoDB" id="10264738at2759"/>
<evidence type="ECO:0000256" key="5">
    <source>
        <dbReference type="RuleBase" id="RU003465"/>
    </source>
</evidence>
<dbReference type="InParanoid" id="A0A2P6NQJ2"/>
<evidence type="ECO:0000259" key="7">
    <source>
        <dbReference type="PROSITE" id="PS51746"/>
    </source>
</evidence>
<evidence type="ECO:0000256" key="4">
    <source>
        <dbReference type="RuleBase" id="RU000682"/>
    </source>
</evidence>
<dbReference type="Pfam" id="PF00046">
    <property type="entry name" value="Homeodomain"/>
    <property type="match status" value="1"/>
</dbReference>
<dbReference type="InterPro" id="IPR015655">
    <property type="entry name" value="PP2C"/>
</dbReference>
<dbReference type="AlphaFoldDB" id="A0A2P6NQJ2"/>
<feature type="domain" description="PPM-type phosphatase" evidence="7">
    <location>
        <begin position="410"/>
        <end position="699"/>
    </location>
</feature>
<dbReference type="Pfam" id="PF00481">
    <property type="entry name" value="PP2C"/>
    <property type="match status" value="1"/>
</dbReference>
<keyword evidence="1" id="KW-0479">Metal-binding</keyword>
<name>A0A2P6NQJ2_9EUKA</name>
<dbReference type="InterPro" id="IPR000222">
    <property type="entry name" value="PP2C_BS"/>
</dbReference>
<feature type="compositionally biased region" description="Low complexity" evidence="6">
    <location>
        <begin position="326"/>
        <end position="348"/>
    </location>
</feature>
<evidence type="ECO:0000256" key="2">
    <source>
        <dbReference type="ARBA" id="ARBA00022801"/>
    </source>
</evidence>
<protein>
    <submittedName>
        <fullName evidence="8">Protein phosphatase 2C</fullName>
    </submittedName>
</protein>
<dbReference type="CDD" id="cd00143">
    <property type="entry name" value="PP2Cc"/>
    <property type="match status" value="1"/>
</dbReference>
<evidence type="ECO:0000256" key="3">
    <source>
        <dbReference type="ARBA" id="ARBA00022912"/>
    </source>
</evidence>
<feature type="compositionally biased region" description="Acidic residues" evidence="6">
    <location>
        <begin position="229"/>
        <end position="243"/>
    </location>
</feature>
<feature type="compositionally biased region" description="Low complexity" evidence="6">
    <location>
        <begin position="310"/>
        <end position="319"/>
    </location>
</feature>
<dbReference type="SUPFAM" id="SSF46689">
    <property type="entry name" value="Homeodomain-like"/>
    <property type="match status" value="1"/>
</dbReference>
<dbReference type="EMBL" id="MDYQ01000034">
    <property type="protein sequence ID" value="PRP86221.1"/>
    <property type="molecule type" value="Genomic_DNA"/>
</dbReference>
<dbReference type="SMART" id="SM00332">
    <property type="entry name" value="PP2Cc"/>
    <property type="match status" value="1"/>
</dbReference>
<reference evidence="8 9" key="1">
    <citation type="journal article" date="2018" name="Genome Biol. Evol.">
        <title>Multiple Roots of Fruiting Body Formation in Amoebozoa.</title>
        <authorList>
            <person name="Hillmann F."/>
            <person name="Forbes G."/>
            <person name="Novohradska S."/>
            <person name="Ferling I."/>
            <person name="Riege K."/>
            <person name="Groth M."/>
            <person name="Westermann M."/>
            <person name="Marz M."/>
            <person name="Spaller T."/>
            <person name="Winckler T."/>
            <person name="Schaap P."/>
            <person name="Glockner G."/>
        </authorList>
    </citation>
    <scope>NUCLEOTIDE SEQUENCE [LARGE SCALE GENOMIC DNA]</scope>
    <source>
        <strain evidence="8 9">Jena</strain>
    </source>
</reference>
<dbReference type="Gene3D" id="3.60.40.10">
    <property type="entry name" value="PPM-type phosphatase domain"/>
    <property type="match status" value="1"/>
</dbReference>
<keyword evidence="4" id="KW-0238">DNA-binding</keyword>
<dbReference type="PROSITE" id="PS51746">
    <property type="entry name" value="PPM_2"/>
    <property type="match status" value="1"/>
</dbReference>
<dbReference type="GO" id="GO:0004722">
    <property type="term" value="F:protein serine/threonine phosphatase activity"/>
    <property type="evidence" value="ECO:0007669"/>
    <property type="project" value="InterPro"/>
</dbReference>
<dbReference type="STRING" id="1890364.A0A2P6NQJ2"/>
<dbReference type="Gene3D" id="1.10.10.60">
    <property type="entry name" value="Homeodomain-like"/>
    <property type="match status" value="1"/>
</dbReference>
<comment type="subcellular location">
    <subcellularLocation>
        <location evidence="4">Nucleus</location>
    </subcellularLocation>
</comment>
<dbReference type="PANTHER" id="PTHR13832:SF790">
    <property type="entry name" value="PROTEIN PHOSPHATASE 2C 22-RELATED"/>
    <property type="match status" value="1"/>
</dbReference>
<dbReference type="InterPro" id="IPR036457">
    <property type="entry name" value="PPM-type-like_dom_sf"/>
</dbReference>
<evidence type="ECO:0000256" key="1">
    <source>
        <dbReference type="ARBA" id="ARBA00022723"/>
    </source>
</evidence>
<sequence length="711" mass="79446">MSAKSHTRRRTDSLSRRDRIFFSSFELIIIRRFTLAASVVHLDQPHGEERSTARHAIIFITPTTAMNVDRLLSHPIHSMSNPTTSSPKPICNGSRIFYFEYQMRRRFDHVQLEELKRVYERTHYPTSEEREVLARRFGAKERSFRIEGPDTKGIPKQSRREREQSGDCELLMSESGSNLSASRRHIEKTNTTIARLKLQLSVGKIETVPHCCGQDTMAAPKAFSWMQEAESDDDYSSSEEEDQQQTSTKRKAPDTPVKAPAAKDIRIEEEPSIEKNGGDKTQTQPAKVEPPTPAVNGSNTQTPPVPPSETTPETQQSQPAGSPVESKQQPPSQTSSQPPSQPPMFQKQPSLNNIRIRSPQILPPRISSVFDGPPSVPQNQFTAPLQHLPPHLDDRSLARMRRTSLAHTLQFAIASTQGNKPTMEDTSKVIPFGKKSEEDENIPSIRRPDEEKAITQIEEKSDYAYFGVYDGHGGNQAADFVAQKLHSFIVTNPKFTTDTESAIREGFRMAEIAFEEYSRENRIPGGVGTTACVGLIYNQTLFVANVGDSAAIICTRGQPVQLTKPHTPKNLEEKQRVIAAKGCIFKESRLGHPHLNPALLNLGVTRAIGDFYFKQEEFCHGKTSGLIAEPEIIQVPLTTDHSFLLLASDGFWDVVSTRQAINYILQEGVRDLDTICGKLVDLAVKKATDDNTTVLLVKLKDLEAIQRINPI</sequence>
<comment type="similarity">
    <text evidence="5">Belongs to the PP2C family.</text>
</comment>
<feature type="region of interest" description="Disordered" evidence="6">
    <location>
        <begin position="227"/>
        <end position="348"/>
    </location>
</feature>
<dbReference type="GO" id="GO:0005634">
    <property type="term" value="C:nucleus"/>
    <property type="evidence" value="ECO:0007669"/>
    <property type="project" value="UniProtKB-SubCell"/>
</dbReference>
<keyword evidence="2 5" id="KW-0378">Hydrolase</keyword>
<dbReference type="CDD" id="cd00086">
    <property type="entry name" value="homeodomain"/>
    <property type="match status" value="1"/>
</dbReference>
<dbReference type="PROSITE" id="PS01032">
    <property type="entry name" value="PPM_1"/>
    <property type="match status" value="1"/>
</dbReference>
<dbReference type="SUPFAM" id="SSF81606">
    <property type="entry name" value="PP2C-like"/>
    <property type="match status" value="1"/>
</dbReference>
<evidence type="ECO:0000256" key="6">
    <source>
        <dbReference type="SAM" id="MobiDB-lite"/>
    </source>
</evidence>
<comment type="caution">
    <text evidence="8">The sequence shown here is derived from an EMBL/GenBank/DDBJ whole genome shotgun (WGS) entry which is preliminary data.</text>
</comment>
<feature type="compositionally biased region" description="Basic and acidic residues" evidence="6">
    <location>
        <begin position="261"/>
        <end position="278"/>
    </location>
</feature>